<dbReference type="OrthoDB" id="7334489at2759"/>
<dbReference type="GeneID" id="113403062"/>
<dbReference type="InterPro" id="IPR015943">
    <property type="entry name" value="WD40/YVTN_repeat-like_dom_sf"/>
</dbReference>
<protein>
    <submittedName>
        <fullName evidence="2">Ommochrome-binding protein-like</fullName>
    </submittedName>
</protein>
<gene>
    <name evidence="2" type="primary">LOC113403062</name>
</gene>
<sequence>MSENEKTQIVLVNGKPHRKQIILADVNIPYKFSIDRNKNKLFFCINADEFSEQSFQSVVVDLNSGMVKIVPNIRNGFASAVDQNTGTVYLGGSDGIYEYNHTTQEVDRPAVVSGVDVFDMHFKDYLYFVETTNLDLYVLRNSKKTIVYNVEEYGIYHFAIDGGDNAILANPNGIFFLSKKAKSPVMFADSIRNIRGITTDKKGKPYLIAKNGIYLMDQKNLQLFEILPLTDGYGLAFDNNNNIVYSDERSVIKLTPCN</sequence>
<name>A0A8B8IUE3_VANTA</name>
<organism evidence="1 2">
    <name type="scientific">Vanessa tameamea</name>
    <name type="common">Kamehameha butterfly</name>
    <dbReference type="NCBI Taxonomy" id="334116"/>
    <lineage>
        <taxon>Eukaryota</taxon>
        <taxon>Metazoa</taxon>
        <taxon>Ecdysozoa</taxon>
        <taxon>Arthropoda</taxon>
        <taxon>Hexapoda</taxon>
        <taxon>Insecta</taxon>
        <taxon>Pterygota</taxon>
        <taxon>Neoptera</taxon>
        <taxon>Endopterygota</taxon>
        <taxon>Lepidoptera</taxon>
        <taxon>Glossata</taxon>
        <taxon>Ditrysia</taxon>
        <taxon>Papilionoidea</taxon>
        <taxon>Nymphalidae</taxon>
        <taxon>Nymphalinae</taxon>
        <taxon>Vanessa</taxon>
    </lineage>
</organism>
<accession>A0A8B8IUE3</accession>
<dbReference type="AlphaFoldDB" id="A0A8B8IUE3"/>
<dbReference type="Gene3D" id="2.130.10.10">
    <property type="entry name" value="YVTN repeat-like/Quinoprotein amine dehydrogenase"/>
    <property type="match status" value="1"/>
</dbReference>
<evidence type="ECO:0000313" key="2">
    <source>
        <dbReference type="RefSeq" id="XP_026499291.2"/>
    </source>
</evidence>
<dbReference type="RefSeq" id="XP_026499291.2">
    <property type="nucleotide sequence ID" value="XM_026643506.2"/>
</dbReference>
<dbReference type="OMA" id="YSDERSV"/>
<keyword evidence="1" id="KW-1185">Reference proteome</keyword>
<dbReference type="Proteomes" id="UP001652626">
    <property type="component" value="Chromosome 16"/>
</dbReference>
<proteinExistence type="predicted"/>
<reference evidence="2" key="1">
    <citation type="submission" date="2025-08" db="UniProtKB">
        <authorList>
            <consortium name="RefSeq"/>
        </authorList>
    </citation>
    <scope>IDENTIFICATION</scope>
    <source>
        <tissue evidence="2">Whole body</tissue>
    </source>
</reference>
<evidence type="ECO:0000313" key="1">
    <source>
        <dbReference type="Proteomes" id="UP001652626"/>
    </source>
</evidence>
<dbReference type="SUPFAM" id="SSF63825">
    <property type="entry name" value="YWTD domain"/>
    <property type="match status" value="1"/>
</dbReference>